<dbReference type="InterPro" id="IPR008995">
    <property type="entry name" value="Mo/tungstate-bd_C_term_dom"/>
</dbReference>
<dbReference type="AlphaFoldDB" id="A0A8T1A6I4"/>
<reference evidence="5" key="1">
    <citation type="submission" date="2018-10" db="EMBL/GenBank/DDBJ databases">
        <title>Effector identification in a new, highly contiguous assembly of the strawberry crown rot pathogen Phytophthora cactorum.</title>
        <authorList>
            <person name="Armitage A.D."/>
            <person name="Nellist C.F."/>
            <person name="Bates H."/>
            <person name="Vickerstaff R.J."/>
            <person name="Harrison R.J."/>
        </authorList>
    </citation>
    <scope>NUCLEOTIDE SEQUENCE</scope>
    <source>
        <strain evidence="5">4032</strain>
    </source>
</reference>
<evidence type="ECO:0000259" key="4">
    <source>
        <dbReference type="Pfam" id="PF08402"/>
    </source>
</evidence>
<dbReference type="Gene3D" id="3.40.190.10">
    <property type="entry name" value="Periplasmic binding protein-like II"/>
    <property type="match status" value="1"/>
</dbReference>
<dbReference type="GO" id="GO:0005524">
    <property type="term" value="F:ATP binding"/>
    <property type="evidence" value="ECO:0007669"/>
    <property type="project" value="InterPro"/>
</dbReference>
<dbReference type="PANTHER" id="PTHR43875:SF15">
    <property type="entry name" value="TREHALOSE IMPORT ATP-BINDING PROTEIN SUGC"/>
    <property type="match status" value="1"/>
</dbReference>
<dbReference type="InterPro" id="IPR047641">
    <property type="entry name" value="ABC_transpr_MalK/UgpC-like"/>
</dbReference>
<dbReference type="Proteomes" id="UP000774804">
    <property type="component" value="Unassembled WGS sequence"/>
</dbReference>
<dbReference type="Pfam" id="PF08402">
    <property type="entry name" value="TOBE_2"/>
    <property type="match status" value="1"/>
</dbReference>
<protein>
    <recommendedName>
        <fullName evidence="4">Transport-associated OB type 2 domain-containing protein</fullName>
    </recommendedName>
</protein>
<dbReference type="PANTHER" id="PTHR43875">
    <property type="entry name" value="MALTODEXTRIN IMPORT ATP-BINDING PROTEIN MSMX"/>
    <property type="match status" value="1"/>
</dbReference>
<keyword evidence="2" id="KW-1278">Translocase</keyword>
<dbReference type="GO" id="GO:0043190">
    <property type="term" value="C:ATP-binding cassette (ABC) transporter complex"/>
    <property type="evidence" value="ECO:0007669"/>
    <property type="project" value="InterPro"/>
</dbReference>
<name>A0A8T1A6I4_9STRA</name>
<dbReference type="Gene3D" id="2.40.50.100">
    <property type="match status" value="1"/>
</dbReference>
<feature type="domain" description="Transport-associated OB type 2" evidence="4">
    <location>
        <begin position="63"/>
        <end position="112"/>
    </location>
</feature>
<evidence type="ECO:0000313" key="5">
    <source>
        <dbReference type="EMBL" id="KAG2870537.1"/>
    </source>
</evidence>
<evidence type="ECO:0000313" key="6">
    <source>
        <dbReference type="Proteomes" id="UP000774804"/>
    </source>
</evidence>
<dbReference type="InterPro" id="IPR013611">
    <property type="entry name" value="Transp-assoc_OB_typ2"/>
</dbReference>
<accession>A0A8T1A6I4</accession>
<dbReference type="SUPFAM" id="SSF50331">
    <property type="entry name" value="MOP-like"/>
    <property type="match status" value="1"/>
</dbReference>
<dbReference type="GO" id="GO:0022857">
    <property type="term" value="F:transmembrane transporter activity"/>
    <property type="evidence" value="ECO:0007669"/>
    <property type="project" value="InterPro"/>
</dbReference>
<evidence type="ECO:0000256" key="2">
    <source>
        <dbReference type="ARBA" id="ARBA00022967"/>
    </source>
</evidence>
<dbReference type="InterPro" id="IPR006059">
    <property type="entry name" value="SBP"/>
</dbReference>
<dbReference type="EMBL" id="RCMI01004201">
    <property type="protein sequence ID" value="KAG2870537.1"/>
    <property type="molecule type" value="Genomic_DNA"/>
</dbReference>
<keyword evidence="1" id="KW-1003">Cell membrane</keyword>
<proteinExistence type="predicted"/>
<evidence type="ECO:0000256" key="3">
    <source>
        <dbReference type="ARBA" id="ARBA00023136"/>
    </source>
</evidence>
<dbReference type="SUPFAM" id="SSF53850">
    <property type="entry name" value="Periplasmic binding protein-like II"/>
    <property type="match status" value="1"/>
</dbReference>
<dbReference type="GO" id="GO:0016887">
    <property type="term" value="F:ATP hydrolysis activity"/>
    <property type="evidence" value="ECO:0007669"/>
    <property type="project" value="InterPro"/>
</dbReference>
<comment type="caution">
    <text evidence="5">The sequence shown here is derived from an EMBL/GenBank/DDBJ whole genome shotgun (WGS) entry which is preliminary data.</text>
</comment>
<feature type="non-terminal residue" evidence="5">
    <location>
        <position position="1"/>
    </location>
</feature>
<organism evidence="5 6">
    <name type="scientific">Phytophthora cactorum</name>
    <dbReference type="NCBI Taxonomy" id="29920"/>
    <lineage>
        <taxon>Eukaryota</taxon>
        <taxon>Sar</taxon>
        <taxon>Stramenopiles</taxon>
        <taxon>Oomycota</taxon>
        <taxon>Peronosporomycetes</taxon>
        <taxon>Peronosporales</taxon>
        <taxon>Peronosporaceae</taxon>
        <taxon>Phytophthora</taxon>
    </lineage>
</organism>
<gene>
    <name evidence="5" type="ORF">PC115_g25090</name>
</gene>
<sequence>MNHGHIEQIAQPQKIYDEPASLYVAGFIGKMNFLKGVAEGESIHIGSLSLPNEKGLSGQVTAAVRPEDVQVSSTTMGEGILAGKVKQVMILGHYAEVTVELMGFGIIRAFLNKEFVEQLQKPFVSLLTVVGLSMSLLAGCGSGSENTSSSTDGNAAASGNPVSFNFYFTGSQNVKDLWDSLEPMFEKEHPDIDVNLVYIPSGTGAEPTYDRIVAAKKAGKGSGDIDLYEDGINYVAQGTKDGIWTQLNEKDIPNLSKVNADTMKDVDNFAVPYRSS</sequence>
<evidence type="ECO:0000256" key="1">
    <source>
        <dbReference type="ARBA" id="ARBA00022475"/>
    </source>
</evidence>
<keyword evidence="3" id="KW-0472">Membrane</keyword>
<dbReference type="Pfam" id="PF01547">
    <property type="entry name" value="SBP_bac_1"/>
    <property type="match status" value="1"/>
</dbReference>